<reference evidence="1 2" key="1">
    <citation type="submission" date="2014-02" db="EMBL/GenBank/DDBJ databases">
        <title>Single nucleus genome sequencing reveals high similarity among nuclei of an endomycorrhizal fungus.</title>
        <authorList>
            <person name="Lin K."/>
            <person name="Geurts R."/>
            <person name="Zhang Z."/>
            <person name="Limpens E."/>
            <person name="Saunders D.G."/>
            <person name="Mu D."/>
            <person name="Pang E."/>
            <person name="Cao H."/>
            <person name="Cha H."/>
            <person name="Lin T."/>
            <person name="Zhou Q."/>
            <person name="Shang Y."/>
            <person name="Li Y."/>
            <person name="Ivanov S."/>
            <person name="Sharma T."/>
            <person name="Velzen R.V."/>
            <person name="Ruijter N.D."/>
            <person name="Aanen D.K."/>
            <person name="Win J."/>
            <person name="Kamoun S."/>
            <person name="Bisseling T."/>
            <person name="Huang S."/>
        </authorList>
    </citation>
    <scope>NUCLEOTIDE SEQUENCE [LARGE SCALE GENOMIC DNA]</scope>
    <source>
        <strain evidence="2">DAOM197198w</strain>
    </source>
</reference>
<protein>
    <recommendedName>
        <fullName evidence="3">Thymidylate kinase-like domain-containing protein</fullName>
    </recommendedName>
</protein>
<dbReference type="Gene3D" id="3.40.50.300">
    <property type="entry name" value="P-loop containing nucleotide triphosphate hydrolases"/>
    <property type="match status" value="1"/>
</dbReference>
<dbReference type="InterPro" id="IPR027417">
    <property type="entry name" value="P-loop_NTPase"/>
</dbReference>
<evidence type="ECO:0000313" key="1">
    <source>
        <dbReference type="EMBL" id="EXX52045.1"/>
    </source>
</evidence>
<gene>
    <name evidence="1" type="ORF">RirG_256460</name>
</gene>
<evidence type="ECO:0000313" key="2">
    <source>
        <dbReference type="Proteomes" id="UP000022910"/>
    </source>
</evidence>
<name>A0A015IDQ8_RHIIW</name>
<dbReference type="HOGENOM" id="CLU_089729_0_0_1"/>
<proteinExistence type="predicted"/>
<sequence length="309" mass="37812">MKLQQFDFKIVHRSGKKIKNADGLSRLRFKEKETERNENQEITKIESNKGKLRYIKFRNKWYNAKRFKGRWDDEKYFTDKEAILLNLEEKTEKELLKKLGRENKPRVIIIEGVDGTGKTTVVANIIKQLRDENKLKVKFNTFKRRRKDDERFKEPSKEYEWLFRKQVVEEINRRMIEFDDEDIIILDKSPYCEYFYQKTRSFDRGYISPVGNYKMEKEIFKYKDIIDNAIVIFLENKKCWENYIGREIKKNNEGYKASYDTLNKEEYMDMVKMFEEHQGIYENKEKYKNIEIKNDNESWEEVLNRSKRY</sequence>
<dbReference type="SUPFAM" id="SSF52540">
    <property type="entry name" value="P-loop containing nucleoside triphosphate hydrolases"/>
    <property type="match status" value="2"/>
</dbReference>
<keyword evidence="2" id="KW-1185">Reference proteome</keyword>
<comment type="caution">
    <text evidence="1">The sequence shown here is derived from an EMBL/GenBank/DDBJ whole genome shotgun (WGS) entry which is preliminary data.</text>
</comment>
<dbReference type="Proteomes" id="UP000022910">
    <property type="component" value="Unassembled WGS sequence"/>
</dbReference>
<accession>A0A015IDQ8</accession>
<dbReference type="EMBL" id="JEMT01029494">
    <property type="protein sequence ID" value="EXX52045.1"/>
    <property type="molecule type" value="Genomic_DNA"/>
</dbReference>
<evidence type="ECO:0008006" key="3">
    <source>
        <dbReference type="Google" id="ProtNLM"/>
    </source>
</evidence>
<dbReference type="AlphaFoldDB" id="A0A015IDQ8"/>
<organism evidence="1 2">
    <name type="scientific">Rhizophagus irregularis (strain DAOM 197198w)</name>
    <name type="common">Glomus intraradices</name>
    <dbReference type="NCBI Taxonomy" id="1432141"/>
    <lineage>
        <taxon>Eukaryota</taxon>
        <taxon>Fungi</taxon>
        <taxon>Fungi incertae sedis</taxon>
        <taxon>Mucoromycota</taxon>
        <taxon>Glomeromycotina</taxon>
        <taxon>Glomeromycetes</taxon>
        <taxon>Glomerales</taxon>
        <taxon>Glomeraceae</taxon>
        <taxon>Rhizophagus</taxon>
    </lineage>
</organism>